<dbReference type="SUPFAM" id="SSF51206">
    <property type="entry name" value="cAMP-binding domain-like"/>
    <property type="match status" value="1"/>
</dbReference>
<evidence type="ECO:0000259" key="1">
    <source>
        <dbReference type="PROSITE" id="PS50042"/>
    </source>
</evidence>
<evidence type="ECO:0000313" key="3">
    <source>
        <dbReference type="Proteomes" id="UP001178507"/>
    </source>
</evidence>
<gene>
    <name evidence="2" type="ORF">EVOR1521_LOCUS3905</name>
</gene>
<name>A0AA36HSN5_9DINO</name>
<dbReference type="CDD" id="cd00038">
    <property type="entry name" value="CAP_ED"/>
    <property type="match status" value="1"/>
</dbReference>
<evidence type="ECO:0000313" key="2">
    <source>
        <dbReference type="EMBL" id="CAJ1374331.1"/>
    </source>
</evidence>
<sequence>MGHHRQELLWAVIRAMRVQVVKTNDIVVHQGQVSQQMYIVAEGVFEMLARRPDGSCVTVLSLRDAGMCG</sequence>
<dbReference type="InterPro" id="IPR000595">
    <property type="entry name" value="cNMP-bd_dom"/>
</dbReference>
<protein>
    <recommendedName>
        <fullName evidence="1">Cyclic nucleotide-binding domain-containing protein</fullName>
    </recommendedName>
</protein>
<dbReference type="Pfam" id="PF00027">
    <property type="entry name" value="cNMP_binding"/>
    <property type="match status" value="1"/>
</dbReference>
<dbReference type="Gene3D" id="2.60.120.10">
    <property type="entry name" value="Jelly Rolls"/>
    <property type="match status" value="1"/>
</dbReference>
<accession>A0AA36HSN5</accession>
<dbReference type="PROSITE" id="PS50042">
    <property type="entry name" value="CNMP_BINDING_3"/>
    <property type="match status" value="1"/>
</dbReference>
<proteinExistence type="predicted"/>
<dbReference type="Proteomes" id="UP001178507">
    <property type="component" value="Unassembled WGS sequence"/>
</dbReference>
<comment type="caution">
    <text evidence="2">The sequence shown here is derived from an EMBL/GenBank/DDBJ whole genome shotgun (WGS) entry which is preliminary data.</text>
</comment>
<dbReference type="InterPro" id="IPR014710">
    <property type="entry name" value="RmlC-like_jellyroll"/>
</dbReference>
<reference evidence="2" key="1">
    <citation type="submission" date="2023-08" db="EMBL/GenBank/DDBJ databases">
        <authorList>
            <person name="Chen Y."/>
            <person name="Shah S."/>
            <person name="Dougan E. K."/>
            <person name="Thang M."/>
            <person name="Chan C."/>
        </authorList>
    </citation>
    <scope>NUCLEOTIDE SEQUENCE</scope>
</reference>
<dbReference type="EMBL" id="CAUJNA010000245">
    <property type="protein sequence ID" value="CAJ1374331.1"/>
    <property type="molecule type" value="Genomic_DNA"/>
</dbReference>
<feature type="domain" description="Cyclic nucleotide-binding" evidence="1">
    <location>
        <begin position="1"/>
        <end position="69"/>
    </location>
</feature>
<keyword evidence="3" id="KW-1185">Reference proteome</keyword>
<organism evidence="2 3">
    <name type="scientific">Effrenium voratum</name>
    <dbReference type="NCBI Taxonomy" id="2562239"/>
    <lineage>
        <taxon>Eukaryota</taxon>
        <taxon>Sar</taxon>
        <taxon>Alveolata</taxon>
        <taxon>Dinophyceae</taxon>
        <taxon>Suessiales</taxon>
        <taxon>Symbiodiniaceae</taxon>
        <taxon>Effrenium</taxon>
    </lineage>
</organism>
<dbReference type="AlphaFoldDB" id="A0AA36HSN5"/>
<dbReference type="InterPro" id="IPR018490">
    <property type="entry name" value="cNMP-bd_dom_sf"/>
</dbReference>